<sequence>MKLESLKGDKFSPFKENKLQNAIKIIGGAEEATTYRNDRYHGTDTIDVETYGVKDPKLPHTHFVDSNPRPGAVDYWKHTLIPN</sequence>
<organism evidence="1 2">
    <name type="scientific">Flavobacterium sediminilitoris</name>
    <dbReference type="NCBI Taxonomy" id="2024526"/>
    <lineage>
        <taxon>Bacteria</taxon>
        <taxon>Pseudomonadati</taxon>
        <taxon>Bacteroidota</taxon>
        <taxon>Flavobacteriia</taxon>
        <taxon>Flavobacteriales</taxon>
        <taxon>Flavobacteriaceae</taxon>
        <taxon>Flavobacterium</taxon>
    </lineage>
</organism>
<dbReference type="RefSeq" id="WP_246917102.1">
    <property type="nucleotide sequence ID" value="NZ_CP090145.1"/>
</dbReference>
<reference evidence="1" key="2">
    <citation type="submission" date="2022-04" db="EMBL/GenBank/DDBJ databases">
        <title>Complete Genome Sequence of Flavobacterium sediminilitoris YSM-43, Isolated from a Tidal Sediment.</title>
        <authorList>
            <person name="Lee P.A."/>
        </authorList>
    </citation>
    <scope>NUCLEOTIDE SEQUENCE</scope>
    <source>
        <strain evidence="1">YSM-43</strain>
    </source>
</reference>
<evidence type="ECO:0000313" key="1">
    <source>
        <dbReference type="EMBL" id="UOX34312.1"/>
    </source>
</evidence>
<keyword evidence="2" id="KW-1185">Reference proteome</keyword>
<name>A0ABY4HQ49_9FLAO</name>
<reference evidence="1" key="1">
    <citation type="submission" date="2021-12" db="EMBL/GenBank/DDBJ databases">
        <authorList>
            <person name="Cha I.-T."/>
            <person name="Lee K.-E."/>
            <person name="Park S.-J."/>
        </authorList>
    </citation>
    <scope>NUCLEOTIDE SEQUENCE</scope>
    <source>
        <strain evidence="1">YSM-43</strain>
    </source>
</reference>
<dbReference type="EMBL" id="CP090145">
    <property type="protein sequence ID" value="UOX34312.1"/>
    <property type="molecule type" value="Genomic_DNA"/>
</dbReference>
<accession>A0ABY4HQ49</accession>
<proteinExistence type="predicted"/>
<evidence type="ECO:0000313" key="2">
    <source>
        <dbReference type="Proteomes" id="UP000830454"/>
    </source>
</evidence>
<gene>
    <name evidence="1" type="ORF">LXD69_02060</name>
</gene>
<dbReference type="Proteomes" id="UP000830454">
    <property type="component" value="Chromosome"/>
</dbReference>
<protein>
    <submittedName>
        <fullName evidence="1">Uncharacterized protein</fullName>
    </submittedName>
</protein>